<dbReference type="GO" id="GO:0003676">
    <property type="term" value="F:nucleic acid binding"/>
    <property type="evidence" value="ECO:0007669"/>
    <property type="project" value="InterPro"/>
</dbReference>
<dbReference type="KEGG" id="rba:RB11405"/>
<evidence type="ECO:0000259" key="1">
    <source>
        <dbReference type="SMART" id="SM00507"/>
    </source>
</evidence>
<dbReference type="STRING" id="243090.RB11405"/>
<dbReference type="Proteomes" id="UP000001025">
    <property type="component" value="Chromosome"/>
</dbReference>
<dbReference type="EMBL" id="BX294153">
    <property type="protein sequence ID" value="CAD79103.1"/>
    <property type="molecule type" value="Genomic_DNA"/>
</dbReference>
<feature type="domain" description="HNH nuclease" evidence="1">
    <location>
        <begin position="108"/>
        <end position="161"/>
    </location>
</feature>
<protein>
    <recommendedName>
        <fullName evidence="1">HNH nuclease domain-containing protein</fullName>
    </recommendedName>
</protein>
<dbReference type="Gene3D" id="1.10.30.50">
    <property type="match status" value="1"/>
</dbReference>
<dbReference type="CDD" id="cd00085">
    <property type="entry name" value="HNHc"/>
    <property type="match status" value="1"/>
</dbReference>
<keyword evidence="3" id="KW-1185">Reference proteome</keyword>
<evidence type="ECO:0000313" key="2">
    <source>
        <dbReference type="EMBL" id="CAD79103.1"/>
    </source>
</evidence>
<gene>
    <name evidence="2" type="ordered locus">RB11405</name>
</gene>
<accession>Q7UED3</accession>
<dbReference type="GO" id="GO:0008270">
    <property type="term" value="F:zinc ion binding"/>
    <property type="evidence" value="ECO:0007669"/>
    <property type="project" value="InterPro"/>
</dbReference>
<dbReference type="InParanoid" id="Q7UED3"/>
<dbReference type="InterPro" id="IPR002711">
    <property type="entry name" value="HNH"/>
</dbReference>
<dbReference type="HOGENOM" id="CLU_1207808_0_0_0"/>
<evidence type="ECO:0000313" key="3">
    <source>
        <dbReference type="Proteomes" id="UP000001025"/>
    </source>
</evidence>
<dbReference type="Pfam" id="PF01844">
    <property type="entry name" value="HNH"/>
    <property type="match status" value="1"/>
</dbReference>
<sequence length="246" mass="27438">MACAKGNSQVWNPLLRQVDDTVRKMPLWKLQTVGSESFDFLYPNVGRGTSITLRPGVATCFRKFYGLLGDIVRGAWVRYVRRYNRELLGTTTDLSEFMFGSERSQLNSVRDALVDTGASRCFYCDKGLSEATAHVDHFVPWAKYPVDLGHNFVLAHATCNSSKSDHIAAAEFLDKWVDRNLTLRGGLQEAFTVRGIFNDLPTSARVAQWVYSTTADVGGLTWTSSSMVPLEDRWQAAIDRLLATAG</sequence>
<name>Q7UED3_RHOBA</name>
<dbReference type="PATRIC" id="fig|243090.15.peg.5530"/>
<proteinExistence type="predicted"/>
<dbReference type="OrthoDB" id="9804086at2"/>
<dbReference type="SMART" id="SM00507">
    <property type="entry name" value="HNHc"/>
    <property type="match status" value="1"/>
</dbReference>
<dbReference type="EnsemblBacteria" id="CAD79103">
    <property type="protein sequence ID" value="CAD79103"/>
    <property type="gene ID" value="RB11405"/>
</dbReference>
<dbReference type="InterPro" id="IPR003615">
    <property type="entry name" value="HNH_nuc"/>
</dbReference>
<reference evidence="2 3" key="1">
    <citation type="journal article" date="2003" name="Proc. Natl. Acad. Sci. U.S.A.">
        <title>Complete genome sequence of the marine planctomycete Pirellula sp. strain 1.</title>
        <authorList>
            <person name="Gloeckner F.O."/>
            <person name="Kube M."/>
            <person name="Bauer M."/>
            <person name="Teeling H."/>
            <person name="Lombardot T."/>
            <person name="Ludwig W."/>
            <person name="Gade D."/>
            <person name="Beck A."/>
            <person name="Borzym K."/>
            <person name="Heitmann K."/>
            <person name="Rabus R."/>
            <person name="Schlesner H."/>
            <person name="Amann R."/>
            <person name="Reinhardt R."/>
        </authorList>
    </citation>
    <scope>NUCLEOTIDE SEQUENCE [LARGE SCALE GENOMIC DNA]</scope>
    <source>
        <strain evidence="3">DSM 10527 / NCIMB 13988 / SH1</strain>
    </source>
</reference>
<dbReference type="AlphaFoldDB" id="Q7UED3"/>
<dbReference type="GO" id="GO:0004519">
    <property type="term" value="F:endonuclease activity"/>
    <property type="evidence" value="ECO:0007669"/>
    <property type="project" value="InterPro"/>
</dbReference>
<organism evidence="2 3">
    <name type="scientific">Rhodopirellula baltica (strain DSM 10527 / NCIMB 13988 / SH1)</name>
    <dbReference type="NCBI Taxonomy" id="243090"/>
    <lineage>
        <taxon>Bacteria</taxon>
        <taxon>Pseudomonadati</taxon>
        <taxon>Planctomycetota</taxon>
        <taxon>Planctomycetia</taxon>
        <taxon>Pirellulales</taxon>
        <taxon>Pirellulaceae</taxon>
        <taxon>Rhodopirellula</taxon>
    </lineage>
</organism>
<dbReference type="eggNOG" id="COG1403">
    <property type="taxonomic scope" value="Bacteria"/>
</dbReference>